<organism evidence="1 2">
    <name type="scientific">Secundilactobacillus pentosiphilus</name>
    <dbReference type="NCBI Taxonomy" id="1714682"/>
    <lineage>
        <taxon>Bacteria</taxon>
        <taxon>Bacillati</taxon>
        <taxon>Bacillota</taxon>
        <taxon>Bacilli</taxon>
        <taxon>Lactobacillales</taxon>
        <taxon>Lactobacillaceae</taxon>
        <taxon>Secundilactobacillus</taxon>
    </lineage>
</organism>
<proteinExistence type="predicted"/>
<dbReference type="AlphaFoldDB" id="A0A1Z5IQW3"/>
<accession>A0A1Z5IQW3</accession>
<dbReference type="RefSeq" id="WP_179211674.1">
    <property type="nucleotide sequence ID" value="NZ_BCMH01000012.1"/>
</dbReference>
<sequence>MTREEKIKYVALNSNHSVDFIRQVAARNEDNLNLMVQVTDGLVKRSLEEQANMSMS</sequence>
<comment type="caution">
    <text evidence="1">The sequence shown here is derived from an EMBL/GenBank/DDBJ whole genome shotgun (WGS) entry which is preliminary data.</text>
</comment>
<reference evidence="1 2" key="1">
    <citation type="submission" date="2015-11" db="EMBL/GenBank/DDBJ databases">
        <title>Draft genome sequences of new species of the genus Lactobacillus isolated from orchardgrass silage.</title>
        <authorList>
            <person name="Tohno M."/>
            <person name="Tanizawa Y."/>
            <person name="Arita M."/>
        </authorList>
    </citation>
    <scope>NUCLEOTIDE SEQUENCE [LARGE SCALE GENOMIC DNA]</scope>
    <source>
        <strain evidence="1 2">IWT140</strain>
    </source>
</reference>
<protein>
    <submittedName>
        <fullName evidence="1">Uncharacterized protein</fullName>
    </submittedName>
</protein>
<evidence type="ECO:0000313" key="1">
    <source>
        <dbReference type="EMBL" id="GAX04120.1"/>
    </source>
</evidence>
<name>A0A1Z5IQW3_9LACO</name>
<dbReference type="EMBL" id="BCMH01000012">
    <property type="protein sequence ID" value="GAX04120.1"/>
    <property type="molecule type" value="Genomic_DNA"/>
</dbReference>
<dbReference type="Proteomes" id="UP000198430">
    <property type="component" value="Unassembled WGS sequence"/>
</dbReference>
<gene>
    <name evidence="1" type="ORF">IWT140_01757</name>
</gene>
<keyword evidence="2" id="KW-1185">Reference proteome</keyword>
<evidence type="ECO:0000313" key="2">
    <source>
        <dbReference type="Proteomes" id="UP000198430"/>
    </source>
</evidence>